<accession>A0A1U7LU25</accession>
<keyword evidence="2" id="KW-1185">Reference proteome</keyword>
<dbReference type="EMBL" id="LXFE01000232">
    <property type="protein sequence ID" value="OLL26176.1"/>
    <property type="molecule type" value="Genomic_DNA"/>
</dbReference>
<comment type="caution">
    <text evidence="1">The sequence shown here is derived from an EMBL/GenBank/DDBJ whole genome shotgun (WGS) entry which is preliminary data.</text>
</comment>
<evidence type="ECO:0000313" key="2">
    <source>
        <dbReference type="Proteomes" id="UP000186594"/>
    </source>
</evidence>
<reference evidence="1 2" key="1">
    <citation type="submission" date="2016-04" db="EMBL/GenBank/DDBJ databases">
        <title>Evolutionary innovation and constraint leading to complex multicellularity in the Ascomycota.</title>
        <authorList>
            <person name="Cisse O."/>
            <person name="Nguyen A."/>
            <person name="Hewitt D.A."/>
            <person name="Jedd G."/>
            <person name="Stajich J.E."/>
        </authorList>
    </citation>
    <scope>NUCLEOTIDE SEQUENCE [LARGE SCALE GENOMIC DNA]</scope>
    <source>
        <strain evidence="1 2">DAH-3</strain>
    </source>
</reference>
<organism evidence="1 2">
    <name type="scientific">Neolecta irregularis (strain DAH-3)</name>
    <dbReference type="NCBI Taxonomy" id="1198029"/>
    <lineage>
        <taxon>Eukaryota</taxon>
        <taxon>Fungi</taxon>
        <taxon>Dikarya</taxon>
        <taxon>Ascomycota</taxon>
        <taxon>Taphrinomycotina</taxon>
        <taxon>Neolectales</taxon>
        <taxon>Neolectaceae</taxon>
        <taxon>Neolecta</taxon>
    </lineage>
</organism>
<proteinExistence type="predicted"/>
<dbReference type="AlphaFoldDB" id="A0A1U7LU25"/>
<protein>
    <submittedName>
        <fullName evidence="1">Uncharacterized protein</fullName>
    </submittedName>
</protein>
<evidence type="ECO:0000313" key="1">
    <source>
        <dbReference type="EMBL" id="OLL26176.1"/>
    </source>
</evidence>
<dbReference type="Proteomes" id="UP000186594">
    <property type="component" value="Unassembled WGS sequence"/>
</dbReference>
<name>A0A1U7LU25_NEOID</name>
<sequence>MAHMSLQFPLGKLYTHSLMVTLHSRAEQHRHLSNPSSHDKYRHWEFEGGKKLAPDDLKRHQASGVIITQSAVIHEESILVEDVKGHKAVDSNLTLYPQNYEWKVSTNAYSTKPPSASQSEKNSEL</sequence>
<gene>
    <name evidence="1" type="ORF">NEOLI_001208</name>
</gene>